<comment type="caution">
    <text evidence="1">The sequence shown here is derived from an EMBL/GenBank/DDBJ whole genome shotgun (WGS) entry which is preliminary data.</text>
</comment>
<dbReference type="OrthoDB" id="7304921at2"/>
<evidence type="ECO:0000313" key="2">
    <source>
        <dbReference type="Proteomes" id="UP000277007"/>
    </source>
</evidence>
<organism evidence="1 2">
    <name type="scientific">Azospirillum griseum</name>
    <dbReference type="NCBI Taxonomy" id="2496639"/>
    <lineage>
        <taxon>Bacteria</taxon>
        <taxon>Pseudomonadati</taxon>
        <taxon>Pseudomonadota</taxon>
        <taxon>Alphaproteobacteria</taxon>
        <taxon>Rhodospirillales</taxon>
        <taxon>Azospirillaceae</taxon>
        <taxon>Azospirillum</taxon>
    </lineage>
</organism>
<sequence length="684" mass="75609">MSSIDPIPPRPDHPWWADFEADPAAAFDGVIRSVAVPFPYSRGEPREALALLFGALSEQDALRAQLDQTLGDWIERRRHDEPDRRLSYGLERYIQELSDALHLIHRLDLRNSAERLRRGYFLYRGWFGALRLNDARDALGAFWTVLAHSQTDARFLSRWYALCEEAARARNPVDLSIGLLGLRQLPADGDPKPLDAALSGLARWGALLGEQDHARFRRQWRALRALYPRGPQAWVDHVLPLLKGRNEPFADWWRAELPKTKGGGARGGFAVNPPLARVQSLAERIGYEPIERVRPDIERLIDDQLHYAEATGVSHYVVRTACNIGTRVLADAPDLAYRLARIAVRWEPHNPFGWNLWSASLIGLGRDDLAELLMWDITRRFPDDAASRPALAELLGRTGRDAEAEALYRATMDRFPDNDVSRTAFITLLIRRSRLAEAERWLPDLRRLNTESANNLTAALNRAKRGEPPFAGHGSTTRASVGNARDLDAEAVRGDGRAARAAFRLSMAADGAAGGDPWREAAEAELADLLRDRPDHAAARLIQVRHAQAGAADRAARWAALACAYPNDYGLRLDAARATADAAALAGLMEDFPRRAPVTRLARLQAGLGDAADAHQLTDWLADKVQDGDPVLSSLWTSLTTRIGPSPDPQRLTALAQNDPSGWLAIRLSDAAFAATGDALPLVA</sequence>
<dbReference type="Gene3D" id="1.25.40.10">
    <property type="entry name" value="Tetratricopeptide repeat domain"/>
    <property type="match status" value="1"/>
</dbReference>
<name>A0A3S0JI20_9PROT</name>
<reference evidence="1 2" key="1">
    <citation type="submission" date="2018-12" db="EMBL/GenBank/DDBJ databases">
        <authorList>
            <person name="Yang Y."/>
        </authorList>
    </citation>
    <scope>NUCLEOTIDE SEQUENCE [LARGE SCALE GENOMIC DNA]</scope>
    <source>
        <strain evidence="1 2">L-25-5w-1</strain>
    </source>
</reference>
<proteinExistence type="predicted"/>
<dbReference type="InterPro" id="IPR011990">
    <property type="entry name" value="TPR-like_helical_dom_sf"/>
</dbReference>
<protein>
    <recommendedName>
        <fullName evidence="3">Tetratricopeptide repeat protein</fullName>
    </recommendedName>
</protein>
<evidence type="ECO:0008006" key="3">
    <source>
        <dbReference type="Google" id="ProtNLM"/>
    </source>
</evidence>
<gene>
    <name evidence="1" type="ORF">EJ903_12465</name>
</gene>
<dbReference type="RefSeq" id="WP_126615648.1">
    <property type="nucleotide sequence ID" value="NZ_JBHUCY010000043.1"/>
</dbReference>
<dbReference type="Proteomes" id="UP000277007">
    <property type="component" value="Unassembled WGS sequence"/>
</dbReference>
<evidence type="ECO:0000313" key="1">
    <source>
        <dbReference type="EMBL" id="RTR19809.1"/>
    </source>
</evidence>
<dbReference type="EMBL" id="RXMA01000010">
    <property type="protein sequence ID" value="RTR19809.1"/>
    <property type="molecule type" value="Genomic_DNA"/>
</dbReference>
<dbReference type="AlphaFoldDB" id="A0A3S0JI20"/>
<accession>A0A3S0JI20</accession>
<keyword evidence="2" id="KW-1185">Reference proteome</keyword>
<dbReference type="SUPFAM" id="SSF48452">
    <property type="entry name" value="TPR-like"/>
    <property type="match status" value="1"/>
</dbReference>